<evidence type="ECO:0000313" key="1">
    <source>
        <dbReference type="EMBL" id="KAH7529319.1"/>
    </source>
</evidence>
<dbReference type="PANTHER" id="PTHR24128">
    <property type="entry name" value="HOMEOBOX PROTEIN WARIAI"/>
    <property type="match status" value="1"/>
</dbReference>
<dbReference type="AlphaFoldDB" id="A0A978VG30"/>
<sequence>MIYISLSEDPYLLDHIDHVLFIHTPLHIAASSCPVQFVKEIMRLYPSFARKLNQEGFSPMHAALHDGQTKVVLGFLDTESELVLVQGREGRTPLQYVAEQGDVDLLIKTARAYHEGSDIHERKIINWKDDDGNTVLHVATTKNQPQGVTFQELKRLRH</sequence>
<accession>A0A978VG30</accession>
<name>A0A978VG30_ZIZJJ</name>
<dbReference type="Gene3D" id="1.25.40.20">
    <property type="entry name" value="Ankyrin repeat-containing domain"/>
    <property type="match status" value="1"/>
</dbReference>
<evidence type="ECO:0008006" key="3">
    <source>
        <dbReference type="Google" id="ProtNLM"/>
    </source>
</evidence>
<dbReference type="Proteomes" id="UP000813462">
    <property type="component" value="Unassembled WGS sequence"/>
</dbReference>
<protein>
    <recommendedName>
        <fullName evidence="3">Ankyrin repeat-containing protein BDA1-like</fullName>
    </recommendedName>
</protein>
<reference evidence="1" key="1">
    <citation type="journal article" date="2021" name="Front. Plant Sci.">
        <title>Chromosome-Scale Genome Assembly for Chinese Sour Jujube and Insights Into Its Genome Evolution and Domestication Signature.</title>
        <authorList>
            <person name="Shen L.-Y."/>
            <person name="Luo H."/>
            <person name="Wang X.-L."/>
            <person name="Wang X.-M."/>
            <person name="Qiu X.-J."/>
            <person name="Liu H."/>
            <person name="Zhou S.-S."/>
            <person name="Jia K.-H."/>
            <person name="Nie S."/>
            <person name="Bao Y.-T."/>
            <person name="Zhang R.-G."/>
            <person name="Yun Q.-Z."/>
            <person name="Chai Y.-H."/>
            <person name="Lu J.-Y."/>
            <person name="Li Y."/>
            <person name="Zhao S.-W."/>
            <person name="Mao J.-F."/>
            <person name="Jia S.-G."/>
            <person name="Mao Y.-M."/>
        </authorList>
    </citation>
    <scope>NUCLEOTIDE SEQUENCE</scope>
    <source>
        <strain evidence="1">AT0</strain>
        <tissue evidence="1">Leaf</tissue>
    </source>
</reference>
<proteinExistence type="predicted"/>
<dbReference type="InterPro" id="IPR036770">
    <property type="entry name" value="Ankyrin_rpt-contain_sf"/>
</dbReference>
<gene>
    <name evidence="1" type="ORF">FEM48_Zijuj05G0171800</name>
</gene>
<evidence type="ECO:0000313" key="2">
    <source>
        <dbReference type="Proteomes" id="UP000813462"/>
    </source>
</evidence>
<comment type="caution">
    <text evidence="1">The sequence shown here is derived from an EMBL/GenBank/DDBJ whole genome shotgun (WGS) entry which is preliminary data.</text>
</comment>
<dbReference type="EMBL" id="JAEACU010000005">
    <property type="protein sequence ID" value="KAH7529319.1"/>
    <property type="molecule type" value="Genomic_DNA"/>
</dbReference>
<organism evidence="1 2">
    <name type="scientific">Ziziphus jujuba var. spinosa</name>
    <dbReference type="NCBI Taxonomy" id="714518"/>
    <lineage>
        <taxon>Eukaryota</taxon>
        <taxon>Viridiplantae</taxon>
        <taxon>Streptophyta</taxon>
        <taxon>Embryophyta</taxon>
        <taxon>Tracheophyta</taxon>
        <taxon>Spermatophyta</taxon>
        <taxon>Magnoliopsida</taxon>
        <taxon>eudicotyledons</taxon>
        <taxon>Gunneridae</taxon>
        <taxon>Pentapetalae</taxon>
        <taxon>rosids</taxon>
        <taxon>fabids</taxon>
        <taxon>Rosales</taxon>
        <taxon>Rhamnaceae</taxon>
        <taxon>Paliureae</taxon>
        <taxon>Ziziphus</taxon>
    </lineage>
</organism>
<dbReference type="SUPFAM" id="SSF48403">
    <property type="entry name" value="Ankyrin repeat"/>
    <property type="match status" value="1"/>
</dbReference>
<dbReference type="PANTHER" id="PTHR24128:SF24">
    <property type="entry name" value="ANKYRIN REPEAT PROTEIN"/>
    <property type="match status" value="1"/>
</dbReference>